<sequence>MDNASLKHQLLIAMPQMDDPNFEHTVTYVVEHSDEGAMGLTLNRPVSLSLNDILADMDIEVEVPPSEHHQVVAGGPIQQDSGFVLHRSTPRLWDSSIQLADGLCLTTSRDIMEAIALGEGPAATLVCLGYAGWDRGQLEQELAENVWLSAASSPELVLDTPFNQRWQAAAAGLGVDISLIATQVGHG</sequence>
<dbReference type="InterPro" id="IPR003774">
    <property type="entry name" value="AlgH-like"/>
</dbReference>
<accession>A0A9Q3UK50</accession>
<comment type="caution">
    <text evidence="3">The sequence shown here is derived from an EMBL/GenBank/DDBJ whole genome shotgun (WGS) entry which is preliminary data.</text>
</comment>
<dbReference type="PANTHER" id="PTHR30327">
    <property type="entry name" value="UNCHARACTERIZED PROTEIN YQGE"/>
    <property type="match status" value="1"/>
</dbReference>
<dbReference type="PANTHER" id="PTHR30327:SF1">
    <property type="entry name" value="UPF0301 PROTEIN YQGE"/>
    <property type="match status" value="1"/>
</dbReference>
<dbReference type="Proteomes" id="UP001108027">
    <property type="component" value="Unassembled WGS sequence"/>
</dbReference>
<dbReference type="Gene3D" id="3.40.1740.10">
    <property type="entry name" value="VC0467-like"/>
    <property type="match status" value="1"/>
</dbReference>
<proteinExistence type="inferred from homology"/>
<evidence type="ECO:0000256" key="1">
    <source>
        <dbReference type="ARBA" id="ARBA00009600"/>
    </source>
</evidence>
<gene>
    <name evidence="3" type="ORF">LL252_02910</name>
</gene>
<dbReference type="NCBIfam" id="NF001266">
    <property type="entry name" value="PRK00228.1-1"/>
    <property type="match status" value="1"/>
</dbReference>
<comment type="similarity">
    <text evidence="1 2">Belongs to the UPF0301 (AlgH) family.</text>
</comment>
<name>A0A9Q3UK50_9GAMM</name>
<dbReference type="SUPFAM" id="SSF143456">
    <property type="entry name" value="VC0467-like"/>
    <property type="match status" value="1"/>
</dbReference>
<protein>
    <recommendedName>
        <fullName evidence="2">UPF0301 protein LL252_02910</fullName>
    </recommendedName>
</protein>
<reference evidence="3" key="1">
    <citation type="submission" date="2021-10" db="EMBL/GenBank/DDBJ databases">
        <title>The diversity and Nitrogen Metabolism of Culturable Nitrate-Utilizing Bacteria Within the Oxygen Minimum Zone of the Changjiang (Yangtze River)Estuary.</title>
        <authorList>
            <person name="Zhang D."/>
            <person name="Zheng J."/>
            <person name="Liu S."/>
            <person name="He W."/>
        </authorList>
    </citation>
    <scope>NUCLEOTIDE SEQUENCE</scope>
    <source>
        <strain evidence="3">FXH-223</strain>
    </source>
</reference>
<dbReference type="Pfam" id="PF02622">
    <property type="entry name" value="DUF179"/>
    <property type="match status" value="1"/>
</dbReference>
<dbReference type="HAMAP" id="MF_00758">
    <property type="entry name" value="UPF0301"/>
    <property type="match status" value="1"/>
</dbReference>
<dbReference type="RefSeq" id="WP_228232774.1">
    <property type="nucleotide sequence ID" value="NZ_ARXL01000128.1"/>
</dbReference>
<evidence type="ECO:0000313" key="4">
    <source>
        <dbReference type="Proteomes" id="UP001108027"/>
    </source>
</evidence>
<evidence type="ECO:0000313" key="3">
    <source>
        <dbReference type="EMBL" id="MCC4307511.1"/>
    </source>
</evidence>
<evidence type="ECO:0000256" key="2">
    <source>
        <dbReference type="HAMAP-Rule" id="MF_00758"/>
    </source>
</evidence>
<dbReference type="AlphaFoldDB" id="A0A9Q3UK50"/>
<organism evidence="3 4">
    <name type="scientific">Alloalcanivorax marinus</name>
    <dbReference type="NCBI Taxonomy" id="1177169"/>
    <lineage>
        <taxon>Bacteria</taxon>
        <taxon>Pseudomonadati</taxon>
        <taxon>Pseudomonadota</taxon>
        <taxon>Gammaproteobacteria</taxon>
        <taxon>Oceanospirillales</taxon>
        <taxon>Alcanivoracaceae</taxon>
        <taxon>Alloalcanivorax</taxon>
    </lineage>
</organism>
<dbReference type="GO" id="GO:0005829">
    <property type="term" value="C:cytosol"/>
    <property type="evidence" value="ECO:0007669"/>
    <property type="project" value="TreeGrafter"/>
</dbReference>
<keyword evidence="4" id="KW-1185">Reference proteome</keyword>
<dbReference type="EMBL" id="JAJGNA010000002">
    <property type="protein sequence ID" value="MCC4307511.1"/>
    <property type="molecule type" value="Genomic_DNA"/>
</dbReference>